<feature type="region of interest" description="Disordered" evidence="1">
    <location>
        <begin position="182"/>
        <end position="212"/>
    </location>
</feature>
<accession>A0AAD7BDJ3</accession>
<comment type="caution">
    <text evidence="2">The sequence shown here is derived from an EMBL/GenBank/DDBJ whole genome shotgun (WGS) entry which is preliminary data.</text>
</comment>
<dbReference type="AlphaFoldDB" id="A0AAD7BDJ3"/>
<proteinExistence type="predicted"/>
<dbReference type="EMBL" id="JARKIE010000772">
    <property type="protein sequence ID" value="KAJ7617571.1"/>
    <property type="molecule type" value="Genomic_DNA"/>
</dbReference>
<sequence>MALEQNRAYNGYKELLRFIPAFRQPLMEAEHDDLLQILNALRHGARNARSDDTKNVKAAIVPWLQKLFPEMTALDPDSREERGADNPWILTILSPTEYDVTIKEYVFFSLVTPGLALTVSRVRTLIREGAPDHLITADSWFIGLYPHKKFDPENQDLGLFKNVMLLMVWKYIFTSPISVKSTVPHEDRENDDAPPAPSSSSTSRRKKAKPATKRSVASIIGLTRVTGRSIAYAAVQYRVALSDAHHWDEHDGSFDYIKFYNNVVDFFEFPPGPLAKADVARLLDWWNVNVFDHSPVWSLYEGGSVLTSSVHQLNAIRTAREAGLTIVPTEILQWHFIHAATRSGLDAYHARAVHIDDLLHLAEWNSMLTVPLSCGFEYDDGVYNLPQIHDGAIAFEKWRVPAVGTSTNVVPLDAEYFAPGEEAERTHAMRMQDEGRGVWWGAESAAKPRREIYHLPGAHPSHGAAEQLHRNCPALDRYRTQVLRAIRAISQLGDMDGLGWDVLGDWQRARIPALAHFCLPSRSAADGARADGAGSSLTSVFPAHVARGLWGM</sequence>
<protein>
    <submittedName>
        <fullName evidence="2">Uncharacterized protein</fullName>
    </submittedName>
</protein>
<evidence type="ECO:0000313" key="2">
    <source>
        <dbReference type="EMBL" id="KAJ7617571.1"/>
    </source>
</evidence>
<organism evidence="2 3">
    <name type="scientific">Mycena rosella</name>
    <name type="common">Pink bonnet</name>
    <name type="synonym">Agaricus rosellus</name>
    <dbReference type="NCBI Taxonomy" id="1033263"/>
    <lineage>
        <taxon>Eukaryota</taxon>
        <taxon>Fungi</taxon>
        <taxon>Dikarya</taxon>
        <taxon>Basidiomycota</taxon>
        <taxon>Agaricomycotina</taxon>
        <taxon>Agaricomycetes</taxon>
        <taxon>Agaricomycetidae</taxon>
        <taxon>Agaricales</taxon>
        <taxon>Marasmiineae</taxon>
        <taxon>Mycenaceae</taxon>
        <taxon>Mycena</taxon>
    </lineage>
</organism>
<dbReference type="Proteomes" id="UP001221757">
    <property type="component" value="Unassembled WGS sequence"/>
</dbReference>
<name>A0AAD7BDJ3_MYCRO</name>
<gene>
    <name evidence="2" type="ORF">B0H17DRAFT_1220071</name>
</gene>
<dbReference type="Pfam" id="PF20414">
    <property type="entry name" value="DUF6698"/>
    <property type="match status" value="1"/>
</dbReference>
<evidence type="ECO:0000313" key="3">
    <source>
        <dbReference type="Proteomes" id="UP001221757"/>
    </source>
</evidence>
<evidence type="ECO:0000256" key="1">
    <source>
        <dbReference type="SAM" id="MobiDB-lite"/>
    </source>
</evidence>
<reference evidence="2" key="1">
    <citation type="submission" date="2023-03" db="EMBL/GenBank/DDBJ databases">
        <title>Massive genome expansion in bonnet fungi (Mycena s.s.) driven by repeated elements and novel gene families across ecological guilds.</title>
        <authorList>
            <consortium name="Lawrence Berkeley National Laboratory"/>
            <person name="Harder C.B."/>
            <person name="Miyauchi S."/>
            <person name="Viragh M."/>
            <person name="Kuo A."/>
            <person name="Thoen E."/>
            <person name="Andreopoulos B."/>
            <person name="Lu D."/>
            <person name="Skrede I."/>
            <person name="Drula E."/>
            <person name="Henrissat B."/>
            <person name="Morin E."/>
            <person name="Kohler A."/>
            <person name="Barry K."/>
            <person name="LaButti K."/>
            <person name="Morin E."/>
            <person name="Salamov A."/>
            <person name="Lipzen A."/>
            <person name="Mereny Z."/>
            <person name="Hegedus B."/>
            <person name="Baldrian P."/>
            <person name="Stursova M."/>
            <person name="Weitz H."/>
            <person name="Taylor A."/>
            <person name="Grigoriev I.V."/>
            <person name="Nagy L.G."/>
            <person name="Martin F."/>
            <person name="Kauserud H."/>
        </authorList>
    </citation>
    <scope>NUCLEOTIDE SEQUENCE</scope>
    <source>
        <strain evidence="2">CBHHK067</strain>
    </source>
</reference>
<keyword evidence="3" id="KW-1185">Reference proteome</keyword>
<feature type="compositionally biased region" description="Basic residues" evidence="1">
    <location>
        <begin position="203"/>
        <end position="212"/>
    </location>
</feature>
<dbReference type="InterPro" id="IPR046521">
    <property type="entry name" value="DUF6698"/>
</dbReference>